<dbReference type="RefSeq" id="WP_308459179.1">
    <property type="nucleotide sequence ID" value="NZ_JAJEPS010000005.1"/>
</dbReference>
<dbReference type="Pfam" id="PF13086">
    <property type="entry name" value="AAA_11"/>
    <property type="match status" value="1"/>
</dbReference>
<dbReference type="InterPro" id="IPR045055">
    <property type="entry name" value="DNA2/NAM7-like"/>
</dbReference>
<evidence type="ECO:0000313" key="4">
    <source>
        <dbReference type="EMBL" id="MCC2125886.1"/>
    </source>
</evidence>
<feature type="domain" description="DNA2/NAM7 helicase-like C-terminal" evidence="3">
    <location>
        <begin position="904"/>
        <end position="1018"/>
    </location>
</feature>
<feature type="coiled-coil region" evidence="1">
    <location>
        <begin position="504"/>
        <end position="538"/>
    </location>
</feature>
<reference evidence="4 5" key="1">
    <citation type="submission" date="2021-10" db="EMBL/GenBank/DDBJ databases">
        <title>Anaerobic single-cell dispensing facilitates the cultivation of human gut bacteria.</title>
        <authorList>
            <person name="Afrizal A."/>
        </authorList>
    </citation>
    <scope>NUCLEOTIDE SEQUENCE [LARGE SCALE GENOMIC DNA]</scope>
    <source>
        <strain evidence="4 5">CLA-AA-H276</strain>
    </source>
</reference>
<dbReference type="EMBL" id="JAJEPS010000005">
    <property type="protein sequence ID" value="MCC2125886.1"/>
    <property type="molecule type" value="Genomic_DNA"/>
</dbReference>
<keyword evidence="1" id="KW-0175">Coiled coil</keyword>
<name>A0AAE3DBR3_9FIRM</name>
<sequence>MNKKNDILESWIMVEHLSEGDINLKDKTILNFNDLQRQDYYSLLADEIQKKGLKKNKHSGVIIYFDIFPFQEVIDFLREEYKLAPTEQEITSGNKFSFALCFDKELHFDEKKTFLTESYYIRKKKRIPKERDFRIFEEEMGCEFEKMFACPEGEDYREHFNQVLVSILTKNKISIENCRLQLLKNMESDATNLHSFFIADLEKAKKIQTHNLDKYITGNVAGRRNLNCRKESEQFNPEIFYRILSPENYPIARFPSNPQFSLALMQQVAVNLSIGFDSEQIRSVNGPPGTGKTTLLKDIFSELIVEQAYEIATMSSQYIKGTEATKYWENASIGCIPQGIAEKGIIVASSNHGAVQNIVDELPLLDKIDKEFQDEIVSIDYFKEIANSFVETEWVESDKGKKEVLKATKKEDKDKFWGLFSLEGGKKDNMDYIVTVLKHVVHELEQEYVSNDSIYSDFLNLYHKVCAYRSSVQSVSQEIAEVKKLQILTDEKVRNFESERIGRKTESEQAVLENEKEIENIQKKIEQLKEDTRDFVLQLQMVACEKDGILQGIEALKLQKPGFFSSRKRKTEYAEKNKQYSDQLQMAIEKERELRTGLLERERQEKSFQIEIEKLINQSKDDQSVFAEWEQNRRTEIQQWKDKIERFQEKLCGLKINALNLDLDYEALQLSNPWFGIEYRRLQSQLFIKALEVRKEFLYANIKNIKAAYIIWSKQKDYLEHKNIIAEAWHWINMTIPIIGSTFASFSRMCTNMGKETLGHLFIDEAGQALPQASVGAIFRSRHVMAVGDPAQIKPVLTLDANILNMLGAYYGVSQKYLSETASTQTLVDEVSQYGFYKDLNQENWIGIPLWVHRRCKYPMFDISNAISYGGNMVQGDQKTGVAEWYDIKGRASDKYVAEQGKFLREKIQTMIMENPDIVDDPTKDIIYVISPFKNVAYQLSRELKKIGFTRYDKKGKPTNIGTVHTFQGKEAPIVFFVLGADEKCVGAANWAVGTENPNIMNVAATRAKNEFYIIGDKNLYLSLHSNVINDTYQIIEKYKRGTFMPDAVEKNIE</sequence>
<dbReference type="Pfam" id="PF13087">
    <property type="entry name" value="AAA_12"/>
    <property type="match status" value="1"/>
</dbReference>
<evidence type="ECO:0000259" key="3">
    <source>
        <dbReference type="Pfam" id="PF13087"/>
    </source>
</evidence>
<dbReference type="PANTHER" id="PTHR10887:SF530">
    <property type="entry name" value="SUPERFAMILY I DNA HELICASES"/>
    <property type="match status" value="1"/>
</dbReference>
<accession>A0AAE3DBR3</accession>
<evidence type="ECO:0000313" key="5">
    <source>
        <dbReference type="Proteomes" id="UP001198220"/>
    </source>
</evidence>
<dbReference type="GO" id="GO:0004386">
    <property type="term" value="F:helicase activity"/>
    <property type="evidence" value="ECO:0007669"/>
    <property type="project" value="InterPro"/>
</dbReference>
<dbReference type="InterPro" id="IPR027417">
    <property type="entry name" value="P-loop_NTPase"/>
</dbReference>
<comment type="caution">
    <text evidence="4">The sequence shown here is derived from an EMBL/GenBank/DDBJ whole genome shotgun (WGS) entry which is preliminary data.</text>
</comment>
<organism evidence="4 5">
    <name type="scientific">Hominiventricola filiformis</name>
    <dbReference type="NCBI Taxonomy" id="2885352"/>
    <lineage>
        <taxon>Bacteria</taxon>
        <taxon>Bacillati</taxon>
        <taxon>Bacillota</taxon>
        <taxon>Clostridia</taxon>
        <taxon>Lachnospirales</taxon>
        <taxon>Lachnospiraceae</taxon>
        <taxon>Hominiventricola</taxon>
    </lineage>
</organism>
<dbReference type="AlphaFoldDB" id="A0AAE3DBR3"/>
<proteinExistence type="predicted"/>
<evidence type="ECO:0000256" key="1">
    <source>
        <dbReference type="SAM" id="Coils"/>
    </source>
</evidence>
<feature type="domain" description="DNA2/NAM7 helicase helicase" evidence="2">
    <location>
        <begin position="277"/>
        <end position="544"/>
    </location>
</feature>
<dbReference type="InterPro" id="IPR041677">
    <property type="entry name" value="DNA2/NAM7_AAA_11"/>
</dbReference>
<dbReference type="Gene3D" id="3.40.50.300">
    <property type="entry name" value="P-loop containing nucleotide triphosphate hydrolases"/>
    <property type="match status" value="2"/>
</dbReference>
<dbReference type="InterPro" id="IPR041679">
    <property type="entry name" value="DNA2/NAM7-like_C"/>
</dbReference>
<dbReference type="PANTHER" id="PTHR10887">
    <property type="entry name" value="DNA2/NAM7 HELICASE FAMILY"/>
    <property type="match status" value="1"/>
</dbReference>
<dbReference type="SUPFAM" id="SSF52540">
    <property type="entry name" value="P-loop containing nucleoside triphosphate hydrolases"/>
    <property type="match status" value="1"/>
</dbReference>
<evidence type="ECO:0000259" key="2">
    <source>
        <dbReference type="Pfam" id="PF13086"/>
    </source>
</evidence>
<dbReference type="Proteomes" id="UP001198220">
    <property type="component" value="Unassembled WGS sequence"/>
</dbReference>
<keyword evidence="5" id="KW-1185">Reference proteome</keyword>
<gene>
    <name evidence="4" type="ORF">LKD36_06815</name>
</gene>
<protein>
    <submittedName>
        <fullName evidence="4">AAA domain-containing protein</fullName>
    </submittedName>
</protein>